<dbReference type="InterPro" id="IPR022472">
    <property type="entry name" value="VPLPA-CTERM"/>
</dbReference>
<evidence type="ECO:0000313" key="3">
    <source>
        <dbReference type="Proteomes" id="UP000199340"/>
    </source>
</evidence>
<dbReference type="EMBL" id="FNEB01000015">
    <property type="protein sequence ID" value="SDJ34754.1"/>
    <property type="molecule type" value="Genomic_DNA"/>
</dbReference>
<feature type="transmembrane region" description="Helical" evidence="1">
    <location>
        <begin position="269"/>
        <end position="288"/>
    </location>
</feature>
<keyword evidence="1" id="KW-1133">Transmembrane helix</keyword>
<protein>
    <submittedName>
        <fullName evidence="2">VPLPA-CTERM protein sorting domain-containing protein</fullName>
    </submittedName>
</protein>
<keyword evidence="3" id="KW-1185">Reference proteome</keyword>
<reference evidence="2 3" key="1">
    <citation type="submission" date="2016-10" db="EMBL/GenBank/DDBJ databases">
        <authorList>
            <person name="de Groot N.N."/>
        </authorList>
    </citation>
    <scope>NUCLEOTIDE SEQUENCE [LARGE SCALE GENOMIC DNA]</scope>
    <source>
        <strain evidence="2 3">DSM 28010</strain>
    </source>
</reference>
<gene>
    <name evidence="2" type="ORF">SAMN05421850_1157</name>
</gene>
<organism evidence="2 3">
    <name type="scientific">Lutimaribacter saemankumensis</name>
    <dbReference type="NCBI Taxonomy" id="490829"/>
    <lineage>
        <taxon>Bacteria</taxon>
        <taxon>Pseudomonadati</taxon>
        <taxon>Pseudomonadota</taxon>
        <taxon>Alphaproteobacteria</taxon>
        <taxon>Rhodobacterales</taxon>
        <taxon>Roseobacteraceae</taxon>
        <taxon>Lutimaribacter</taxon>
    </lineage>
</organism>
<evidence type="ECO:0000256" key="1">
    <source>
        <dbReference type="SAM" id="Phobius"/>
    </source>
</evidence>
<keyword evidence="1" id="KW-0812">Transmembrane</keyword>
<dbReference type="NCBIfam" id="TIGR03370">
    <property type="entry name" value="VPLPA-CTERM"/>
    <property type="match status" value="1"/>
</dbReference>
<proteinExistence type="predicted"/>
<name>A0A1G8T037_9RHOB</name>
<dbReference type="Proteomes" id="UP000199340">
    <property type="component" value="Unassembled WGS sequence"/>
</dbReference>
<dbReference type="AlphaFoldDB" id="A0A1G8T037"/>
<keyword evidence="1" id="KW-0472">Membrane</keyword>
<accession>A0A1G8T037</accession>
<sequence length="294" mass="31568">MVFFVANLAPSMERWGATGTTDKFGGTMKFRYLLAALALALSVSEVNASTITVEMKDFQSVSLDGLSPKLLSYDEFDPDKGTLTRVDVDFFYSLQINVATAPQYVASTPIPYSGLLLAETSFQSLNRGFSSSVSSFQTLPVTATGTGEGALAFSFLSYGFSFEPTDPIIPDTPQLIDPDGSGGATAFLIEGSADDFLPMNEFIRGVPIYTWMETSVTSFDPRFVPLTTSINGSMLVTYTYLKEFNIPDEDDPETPPGYEPPVDVPPGVIPLPAGGLLLLGGLGALAGLRRRSKK</sequence>
<evidence type="ECO:0000313" key="2">
    <source>
        <dbReference type="EMBL" id="SDJ34754.1"/>
    </source>
</evidence>